<dbReference type="EMBL" id="CP079194">
    <property type="protein sequence ID" value="QXT40175.1"/>
    <property type="molecule type" value="Genomic_DNA"/>
</dbReference>
<proteinExistence type="predicted"/>
<organism evidence="2 3">
    <name type="scientific">Gymnodinialimonas ceratoperidinii</name>
    <dbReference type="NCBI Taxonomy" id="2856823"/>
    <lineage>
        <taxon>Bacteria</taxon>
        <taxon>Pseudomonadati</taxon>
        <taxon>Pseudomonadota</taxon>
        <taxon>Alphaproteobacteria</taxon>
        <taxon>Rhodobacterales</taxon>
        <taxon>Paracoccaceae</taxon>
        <taxon>Gymnodinialimonas</taxon>
    </lineage>
</organism>
<accession>A0A8F6TWX4</accession>
<dbReference type="AlphaFoldDB" id="A0A8F6TWX4"/>
<dbReference type="InterPro" id="IPR003658">
    <property type="entry name" value="Anti-sigma_ant"/>
</dbReference>
<sequence>MNLTYTQHDTVGVVHIADSRLDASIAIQFKEAFRNLTAGGGDVIFDLSEVEFLDSSGLGSIVAVYKALGRGRHMALAGLQPPVEKVMTLTRMNAVFSIFPTVDAALAAAGPTAAE</sequence>
<dbReference type="CDD" id="cd07043">
    <property type="entry name" value="STAS_anti-anti-sigma_factors"/>
    <property type="match status" value="1"/>
</dbReference>
<feature type="domain" description="STAS" evidence="1">
    <location>
        <begin position="18"/>
        <end position="109"/>
    </location>
</feature>
<gene>
    <name evidence="2" type="ORF">KYE46_02650</name>
</gene>
<keyword evidence="3" id="KW-1185">Reference proteome</keyword>
<dbReference type="Proteomes" id="UP000825009">
    <property type="component" value="Chromosome"/>
</dbReference>
<dbReference type="PANTHER" id="PTHR33495:SF2">
    <property type="entry name" value="ANTI-SIGMA FACTOR ANTAGONIST TM_1081-RELATED"/>
    <property type="match status" value="1"/>
</dbReference>
<evidence type="ECO:0000259" key="1">
    <source>
        <dbReference type="PROSITE" id="PS50801"/>
    </source>
</evidence>
<evidence type="ECO:0000313" key="2">
    <source>
        <dbReference type="EMBL" id="QXT40175.1"/>
    </source>
</evidence>
<reference evidence="2 3" key="1">
    <citation type="submission" date="2021-07" db="EMBL/GenBank/DDBJ databases">
        <title>A novel Jannaschia species isolated from marine dinoflagellate Ceratoperidinium margalefii.</title>
        <authorList>
            <person name="Jiang Y."/>
            <person name="Li Z."/>
        </authorList>
    </citation>
    <scope>NUCLEOTIDE SEQUENCE [LARGE SCALE GENOMIC DNA]</scope>
    <source>
        <strain evidence="2 3">J12C1-MA-4</strain>
    </source>
</reference>
<dbReference type="RefSeq" id="WP_219003270.1">
    <property type="nucleotide sequence ID" value="NZ_CP079194.1"/>
</dbReference>
<dbReference type="KEGG" id="gce:KYE46_02650"/>
<evidence type="ECO:0000313" key="3">
    <source>
        <dbReference type="Proteomes" id="UP000825009"/>
    </source>
</evidence>
<dbReference type="InterPro" id="IPR002645">
    <property type="entry name" value="STAS_dom"/>
</dbReference>
<name>A0A8F6TWX4_9RHOB</name>
<protein>
    <submittedName>
        <fullName evidence="2">STAS domain-containing protein</fullName>
    </submittedName>
</protein>
<dbReference type="PANTHER" id="PTHR33495">
    <property type="entry name" value="ANTI-SIGMA FACTOR ANTAGONIST TM_1081-RELATED-RELATED"/>
    <property type="match status" value="1"/>
</dbReference>
<dbReference type="Pfam" id="PF01740">
    <property type="entry name" value="STAS"/>
    <property type="match status" value="1"/>
</dbReference>
<dbReference type="PROSITE" id="PS50801">
    <property type="entry name" value="STAS"/>
    <property type="match status" value="1"/>
</dbReference>
<dbReference type="NCBIfam" id="TIGR00377">
    <property type="entry name" value="ant_ant_sig"/>
    <property type="match status" value="1"/>
</dbReference>
<dbReference type="GO" id="GO:0043856">
    <property type="term" value="F:anti-sigma factor antagonist activity"/>
    <property type="evidence" value="ECO:0007669"/>
    <property type="project" value="InterPro"/>
</dbReference>